<keyword evidence="5" id="KW-1185">Reference proteome</keyword>
<protein>
    <submittedName>
        <fullName evidence="4">Fe-S cluster assembly protein SufD</fullName>
    </submittedName>
</protein>
<dbReference type="PANTHER" id="PTHR43575">
    <property type="entry name" value="PROTEIN ABCI7, CHLOROPLASTIC"/>
    <property type="match status" value="1"/>
</dbReference>
<dbReference type="Pfam" id="PF01458">
    <property type="entry name" value="SUFBD_core"/>
    <property type="match status" value="1"/>
</dbReference>
<dbReference type="Pfam" id="PF19295">
    <property type="entry name" value="SufBD_N"/>
    <property type="match status" value="1"/>
</dbReference>
<dbReference type="NCBIfam" id="TIGR01981">
    <property type="entry name" value="sufD"/>
    <property type="match status" value="1"/>
</dbReference>
<reference evidence="5" key="1">
    <citation type="journal article" date="2019" name="Int. J. Syst. Evol. Microbiol.">
        <title>The Global Catalogue of Microorganisms (GCM) 10K type strain sequencing project: providing services to taxonomists for standard genome sequencing and annotation.</title>
        <authorList>
            <consortium name="The Broad Institute Genomics Platform"/>
            <consortium name="The Broad Institute Genome Sequencing Center for Infectious Disease"/>
            <person name="Wu L."/>
            <person name="Ma J."/>
        </authorList>
    </citation>
    <scope>NUCLEOTIDE SEQUENCE [LARGE SCALE GENOMIC DNA]</scope>
    <source>
        <strain evidence="5">KCTC 23707</strain>
    </source>
</reference>
<evidence type="ECO:0000313" key="4">
    <source>
        <dbReference type="EMBL" id="MFD1701747.1"/>
    </source>
</evidence>
<proteinExistence type="inferred from homology"/>
<dbReference type="RefSeq" id="WP_378796449.1">
    <property type="nucleotide sequence ID" value="NZ_JBHUER010000001.1"/>
</dbReference>
<evidence type="ECO:0000313" key="5">
    <source>
        <dbReference type="Proteomes" id="UP001597308"/>
    </source>
</evidence>
<comment type="caution">
    <text evidence="4">The sequence shown here is derived from an EMBL/GenBank/DDBJ whole genome shotgun (WGS) entry which is preliminary data.</text>
</comment>
<dbReference type="SUPFAM" id="SSF101960">
    <property type="entry name" value="Stabilizer of iron transporter SufD"/>
    <property type="match status" value="1"/>
</dbReference>
<feature type="domain" description="SUF system FeS cluster assembly SufBD core" evidence="2">
    <location>
        <begin position="179"/>
        <end position="409"/>
    </location>
</feature>
<dbReference type="InterPro" id="IPR011542">
    <property type="entry name" value="SUF_FeS_clus_asmbl_SufD"/>
</dbReference>
<accession>A0ABW4K0X1</accession>
<evidence type="ECO:0000256" key="1">
    <source>
        <dbReference type="ARBA" id="ARBA00043967"/>
    </source>
</evidence>
<dbReference type="PANTHER" id="PTHR43575:SF1">
    <property type="entry name" value="PROTEIN ABCI7, CHLOROPLASTIC"/>
    <property type="match status" value="1"/>
</dbReference>
<dbReference type="InterPro" id="IPR000825">
    <property type="entry name" value="SUF_FeS_clus_asmbl_SufBD_core"/>
</dbReference>
<dbReference type="EMBL" id="JBHUER010000001">
    <property type="protein sequence ID" value="MFD1701747.1"/>
    <property type="molecule type" value="Genomic_DNA"/>
</dbReference>
<dbReference type="InterPro" id="IPR045595">
    <property type="entry name" value="SufBD_N"/>
</dbReference>
<evidence type="ECO:0000259" key="3">
    <source>
        <dbReference type="Pfam" id="PF19295"/>
    </source>
</evidence>
<comment type="similarity">
    <text evidence="1">Belongs to the iron-sulfur cluster assembly SufBD family.</text>
</comment>
<dbReference type="InterPro" id="IPR055346">
    <property type="entry name" value="Fe-S_cluster_assembly_SufBD"/>
</dbReference>
<evidence type="ECO:0000259" key="2">
    <source>
        <dbReference type="Pfam" id="PF01458"/>
    </source>
</evidence>
<name>A0ABW4K0X1_9HYPH</name>
<feature type="domain" description="SUF system FeS cluster assembly SufBD N-terminal" evidence="3">
    <location>
        <begin position="34"/>
        <end position="175"/>
    </location>
</feature>
<organism evidence="4 5">
    <name type="scientific">Methylopila henanensis</name>
    <dbReference type="NCBI Taxonomy" id="873516"/>
    <lineage>
        <taxon>Bacteria</taxon>
        <taxon>Pseudomonadati</taxon>
        <taxon>Pseudomonadota</taxon>
        <taxon>Alphaproteobacteria</taxon>
        <taxon>Hyphomicrobiales</taxon>
        <taxon>Methylopilaceae</taxon>
        <taxon>Methylopila</taxon>
    </lineage>
</organism>
<gene>
    <name evidence="4" type="primary">sufD</name>
    <name evidence="4" type="ORF">ACFSCV_01905</name>
</gene>
<sequence length="438" mass="45290">MNAEVRSIRTAAESALVEAFAAVGPSLPGGADVTERRAAALREIAERGLPTRRVEDWKYFDLRALMRDARPLAAPIGDAEIEAARALLPLAGVDAARIVFVNGQFCAALSDIDPLPEGVSATWLADALGDDGAALFDRGEAPAGNAAVALNAAFVADGIVLGIAAGVAVARPIHVANVQTGAAHAAFGRVAVTAGEGASVTIVESHVGSPEGHQTNTHVSVTLADRADVSLVKLQDEGLGTLHLATLTATLGAGAKLSSLALSAGSAAARQQVYLAFRGDRSTAEIRGAGFAGARRLLDTTLVVEHDALGCASREHFKTALDGEARSVFQGKIVVKPGAQKTDGKMMAQALLLSEGAEADAKPELEIFADDVVCGHGATVGALDDELLFYLKSRGIPQKEAEALMVQAFVGEVIETAEDEALRDALTARSTAWLKARD</sequence>
<dbReference type="InterPro" id="IPR037284">
    <property type="entry name" value="SUF_FeS_clus_asmbl_SufBD_sf"/>
</dbReference>
<dbReference type="Proteomes" id="UP001597308">
    <property type="component" value="Unassembled WGS sequence"/>
</dbReference>